<proteinExistence type="predicted"/>
<organism evidence="1 2">
    <name type="scientific">Erwinia typographi</name>
    <dbReference type="NCBI Taxonomy" id="371042"/>
    <lineage>
        <taxon>Bacteria</taxon>
        <taxon>Pseudomonadati</taxon>
        <taxon>Pseudomonadota</taxon>
        <taxon>Gammaproteobacteria</taxon>
        <taxon>Enterobacterales</taxon>
        <taxon>Erwiniaceae</taxon>
        <taxon>Erwinia</taxon>
    </lineage>
</organism>
<sequence>MYRLSAGGITNASTVEDHINDLLFDSRLPCFVAIGELEYVATGPTPETLALSRAEAMSINFTGMAAGDNEQSR</sequence>
<reference evidence="1 2" key="1">
    <citation type="submission" date="2014-10" db="EMBL/GenBank/DDBJ databases">
        <title>Genome sequence of Erwinia typographi M043b.</title>
        <authorList>
            <person name="Chan K.-G."/>
            <person name="Tan W.-S."/>
        </authorList>
    </citation>
    <scope>NUCLEOTIDE SEQUENCE [LARGE SCALE GENOMIC DNA]</scope>
    <source>
        <strain evidence="1 2">M043b</strain>
    </source>
</reference>
<protein>
    <submittedName>
        <fullName evidence="1">Uncharacterized protein</fullName>
    </submittedName>
</protein>
<dbReference type="AlphaFoldDB" id="A0A0A3YPM2"/>
<evidence type="ECO:0000313" key="1">
    <source>
        <dbReference type="EMBL" id="KGT87459.1"/>
    </source>
</evidence>
<gene>
    <name evidence="1" type="ORF">NG99_23275</name>
</gene>
<comment type="caution">
    <text evidence="1">The sequence shown here is derived from an EMBL/GenBank/DDBJ whole genome shotgun (WGS) entry which is preliminary data.</text>
</comment>
<dbReference type="Proteomes" id="UP000030351">
    <property type="component" value="Unassembled WGS sequence"/>
</dbReference>
<keyword evidence="2" id="KW-1185">Reference proteome</keyword>
<evidence type="ECO:0000313" key="2">
    <source>
        <dbReference type="Proteomes" id="UP000030351"/>
    </source>
</evidence>
<accession>A0A0A3YPM2</accession>
<dbReference type="EMBL" id="JRUQ01000074">
    <property type="protein sequence ID" value="KGT87459.1"/>
    <property type="molecule type" value="Genomic_DNA"/>
</dbReference>
<name>A0A0A3YPM2_9GAMM</name>